<dbReference type="Pfam" id="PF03919">
    <property type="entry name" value="mRNA_cap_C"/>
    <property type="match status" value="1"/>
</dbReference>
<dbReference type="PANTHER" id="PTHR10367:SF25">
    <property type="entry name" value="DUAL SPECIFICITY PHOSPHATASE CATALYTIC DOMAIN PROTEIN (AFU_ORTHOLOGUE AFUA_1G03540)"/>
    <property type="match status" value="1"/>
</dbReference>
<evidence type="ECO:0000256" key="4">
    <source>
        <dbReference type="ARBA" id="ARBA00022695"/>
    </source>
</evidence>
<evidence type="ECO:0000256" key="2">
    <source>
        <dbReference type="ARBA" id="ARBA00022664"/>
    </source>
</evidence>
<name>A0AAU7YMP4_9PHYC</name>
<keyword evidence="4" id="KW-0548">Nucleotidyltransferase</keyword>
<evidence type="ECO:0000256" key="6">
    <source>
        <dbReference type="ARBA" id="ARBA00023042"/>
    </source>
</evidence>
<dbReference type="Pfam" id="PF01331">
    <property type="entry name" value="mRNA_cap_enzyme"/>
    <property type="match status" value="1"/>
</dbReference>
<dbReference type="GO" id="GO:0006370">
    <property type="term" value="P:7-methylguanosine mRNA capping"/>
    <property type="evidence" value="ECO:0007669"/>
    <property type="project" value="UniProtKB-KW"/>
</dbReference>
<keyword evidence="7" id="KW-0342">GTP-binding</keyword>
<evidence type="ECO:0000259" key="9">
    <source>
        <dbReference type="Pfam" id="PF03919"/>
    </source>
</evidence>
<keyword evidence="6" id="KW-0506">mRNA capping</keyword>
<organism evidence="10">
    <name type="scientific">Micromonas commoda virus</name>
    <dbReference type="NCBI Taxonomy" id="3057169"/>
    <lineage>
        <taxon>Viruses</taxon>
        <taxon>Varidnaviria</taxon>
        <taxon>Bamfordvirae</taxon>
        <taxon>Nucleocytoviricota</taxon>
        <taxon>Megaviricetes</taxon>
        <taxon>Algavirales</taxon>
        <taxon>Phycodnaviridae</taxon>
    </lineage>
</organism>
<dbReference type="InterPro" id="IPR012340">
    <property type="entry name" value="NA-bd_OB-fold"/>
</dbReference>
<dbReference type="InterPro" id="IPR051029">
    <property type="entry name" value="mRNA_Capping_Enz/RNA_Phosphat"/>
</dbReference>
<evidence type="ECO:0000313" key="10">
    <source>
        <dbReference type="EMBL" id="XCA47303.1"/>
    </source>
</evidence>
<dbReference type="EC" id="2.7.7.50" evidence="1"/>
<evidence type="ECO:0000256" key="5">
    <source>
        <dbReference type="ARBA" id="ARBA00022741"/>
    </source>
</evidence>
<proteinExistence type="predicted"/>
<dbReference type="EMBL" id="PP911589">
    <property type="protein sequence ID" value="XCA47303.1"/>
    <property type="molecule type" value="Genomic_DNA"/>
</dbReference>
<dbReference type="Gene3D" id="2.40.50.140">
    <property type="entry name" value="Nucleic acid-binding proteins"/>
    <property type="match status" value="1"/>
</dbReference>
<dbReference type="Gene3D" id="3.30.470.30">
    <property type="entry name" value="DNA ligase/mRNA capping enzyme"/>
    <property type="match status" value="1"/>
</dbReference>
<evidence type="ECO:0000256" key="7">
    <source>
        <dbReference type="ARBA" id="ARBA00023134"/>
    </source>
</evidence>
<protein>
    <recommendedName>
        <fullName evidence="1">mRNA guanylyltransferase</fullName>
        <ecNumber evidence="1">2.7.7.50</ecNumber>
    </recommendedName>
</protein>
<reference evidence="10" key="1">
    <citation type="submission" date="2024-06" db="EMBL/GenBank/DDBJ databases">
        <title>Evidence of context-dependent and transient costs of resisting viral infection in isolates of the marine microalga Micromonas sp. (class Mamiellophyceae).</title>
        <authorList>
            <person name="Bedi de Silva A."/>
            <person name="Schvarcz C.R."/>
            <person name="Steward G.R."/>
            <person name="Edwards K.F."/>
        </authorList>
    </citation>
    <scope>NUCLEOTIDE SEQUENCE</scope>
    <source>
        <strain evidence="10">McV-KB2</strain>
    </source>
</reference>
<feature type="domain" description="mRNA capping enzyme adenylation" evidence="8">
    <location>
        <begin position="36"/>
        <end position="204"/>
    </location>
</feature>
<dbReference type="PANTHER" id="PTHR10367">
    <property type="entry name" value="MRNA-CAPPING ENZYME"/>
    <property type="match status" value="1"/>
</dbReference>
<keyword evidence="5" id="KW-0547">Nucleotide-binding</keyword>
<dbReference type="SUPFAM" id="SSF56091">
    <property type="entry name" value="DNA ligase/mRNA capping enzyme, catalytic domain"/>
    <property type="match status" value="1"/>
</dbReference>
<sequence>MQRLSVKREDPLYKYTLDFMEHYWGTKGKGIFPGSQPISIEYRHFDTLKSNPYVVCEKTDGVRFMMLAFMFDNKKKTIFVNRALEMFDCPLNFRKLVYDGTIVEGEMYGDTFMMYDMLMSCGKVIGDQDFLTRLDHMEKFKKMLMSLKYDPVKLALKTFHLMSDFEEFMDKYLPTVQQEIDGLIFTPINDTVKTGTHETMFKWKPRDKNTIDFQVKRKGDTWKMYVQERGKLVYESEILDDWVPHKAREWMKEDAIIECQYMFQDSPMWWKPVALRSDKTFPNSRRTFYRTLVNIREDIAMADFLDCKP</sequence>
<dbReference type="CDD" id="cd07895">
    <property type="entry name" value="Adenylation_mRNA_capping"/>
    <property type="match status" value="1"/>
</dbReference>
<evidence type="ECO:0000259" key="8">
    <source>
        <dbReference type="Pfam" id="PF01331"/>
    </source>
</evidence>
<dbReference type="SUPFAM" id="SSF50249">
    <property type="entry name" value="Nucleic acid-binding proteins"/>
    <property type="match status" value="1"/>
</dbReference>
<dbReference type="InterPro" id="IPR013846">
    <property type="entry name" value="mRNA_cap_enzyme_C"/>
</dbReference>
<keyword evidence="2" id="KW-0507">mRNA processing</keyword>
<dbReference type="GO" id="GO:0005524">
    <property type="term" value="F:ATP binding"/>
    <property type="evidence" value="ECO:0007669"/>
    <property type="project" value="InterPro"/>
</dbReference>
<evidence type="ECO:0000256" key="1">
    <source>
        <dbReference type="ARBA" id="ARBA00012475"/>
    </source>
</evidence>
<evidence type="ECO:0000256" key="3">
    <source>
        <dbReference type="ARBA" id="ARBA00022679"/>
    </source>
</evidence>
<feature type="domain" description="mRNA capping enzyme C-terminal" evidence="9">
    <location>
        <begin position="211"/>
        <end position="303"/>
    </location>
</feature>
<dbReference type="GO" id="GO:0005525">
    <property type="term" value="F:GTP binding"/>
    <property type="evidence" value="ECO:0007669"/>
    <property type="project" value="UniProtKB-KW"/>
</dbReference>
<accession>A0AAU7YMP4</accession>
<keyword evidence="3" id="KW-0808">Transferase</keyword>
<dbReference type="GO" id="GO:0004484">
    <property type="term" value="F:mRNA guanylyltransferase activity"/>
    <property type="evidence" value="ECO:0007669"/>
    <property type="project" value="UniProtKB-EC"/>
</dbReference>
<dbReference type="InterPro" id="IPR001339">
    <property type="entry name" value="mRNA_cap_enzyme_adenylation"/>
</dbReference>